<dbReference type="EMBL" id="BAABBO010000012">
    <property type="protein sequence ID" value="GAA3969728.1"/>
    <property type="molecule type" value="Genomic_DNA"/>
</dbReference>
<name>A0ABP7PR62_9GAMM</name>
<organism evidence="1 2">
    <name type="scientific">Allohahella marinimesophila</name>
    <dbReference type="NCBI Taxonomy" id="1054972"/>
    <lineage>
        <taxon>Bacteria</taxon>
        <taxon>Pseudomonadati</taxon>
        <taxon>Pseudomonadota</taxon>
        <taxon>Gammaproteobacteria</taxon>
        <taxon>Oceanospirillales</taxon>
        <taxon>Hahellaceae</taxon>
        <taxon>Allohahella</taxon>
    </lineage>
</organism>
<evidence type="ECO:0000313" key="2">
    <source>
        <dbReference type="Proteomes" id="UP001501337"/>
    </source>
</evidence>
<keyword evidence="2" id="KW-1185">Reference proteome</keyword>
<comment type="caution">
    <text evidence="1">The sequence shown here is derived from an EMBL/GenBank/DDBJ whole genome shotgun (WGS) entry which is preliminary data.</text>
</comment>
<dbReference type="Proteomes" id="UP001501337">
    <property type="component" value="Unassembled WGS sequence"/>
</dbReference>
<sequence length="89" mass="9836">MGAIKKKNNRNDLYSALEVVNRRSTTEQSSYAVATDMGGPIQRIRMATTAAVEQLESSKAPADILASLQKLDDECEICRAILFRAFTEL</sequence>
<gene>
    <name evidence="1" type="ORF">GCM10022278_29310</name>
</gene>
<evidence type="ECO:0000313" key="1">
    <source>
        <dbReference type="EMBL" id="GAA3969728.1"/>
    </source>
</evidence>
<reference evidence="2" key="1">
    <citation type="journal article" date="2019" name="Int. J. Syst. Evol. Microbiol.">
        <title>The Global Catalogue of Microorganisms (GCM) 10K type strain sequencing project: providing services to taxonomists for standard genome sequencing and annotation.</title>
        <authorList>
            <consortium name="The Broad Institute Genomics Platform"/>
            <consortium name="The Broad Institute Genome Sequencing Center for Infectious Disease"/>
            <person name="Wu L."/>
            <person name="Ma J."/>
        </authorList>
    </citation>
    <scope>NUCLEOTIDE SEQUENCE [LARGE SCALE GENOMIC DNA]</scope>
    <source>
        <strain evidence="2">JCM 17555</strain>
    </source>
</reference>
<proteinExistence type="predicted"/>
<accession>A0ABP7PR62</accession>
<protein>
    <submittedName>
        <fullName evidence="1">Uncharacterized protein</fullName>
    </submittedName>
</protein>